<comment type="caution">
    <text evidence="1">The sequence shown here is derived from an EMBL/GenBank/DDBJ whole genome shotgun (WGS) entry which is preliminary data.</text>
</comment>
<name>A0ACB8XN52_ARCLA</name>
<reference evidence="2" key="1">
    <citation type="journal article" date="2022" name="Mol. Ecol. Resour.">
        <title>The genomes of chicory, endive, great burdock and yacon provide insights into Asteraceae palaeo-polyploidization history and plant inulin production.</title>
        <authorList>
            <person name="Fan W."/>
            <person name="Wang S."/>
            <person name="Wang H."/>
            <person name="Wang A."/>
            <person name="Jiang F."/>
            <person name="Liu H."/>
            <person name="Zhao H."/>
            <person name="Xu D."/>
            <person name="Zhang Y."/>
        </authorList>
    </citation>
    <scope>NUCLEOTIDE SEQUENCE [LARGE SCALE GENOMIC DNA]</scope>
    <source>
        <strain evidence="2">cv. Niubang</strain>
    </source>
</reference>
<evidence type="ECO:0000313" key="2">
    <source>
        <dbReference type="Proteomes" id="UP001055879"/>
    </source>
</evidence>
<gene>
    <name evidence="1" type="ORF">L6452_40946</name>
</gene>
<reference evidence="1 2" key="2">
    <citation type="journal article" date="2022" name="Mol. Ecol. Resour.">
        <title>The genomes of chicory, endive, great burdock and yacon provide insights into Asteraceae paleo-polyploidization history and plant inulin production.</title>
        <authorList>
            <person name="Fan W."/>
            <person name="Wang S."/>
            <person name="Wang H."/>
            <person name="Wang A."/>
            <person name="Jiang F."/>
            <person name="Liu H."/>
            <person name="Zhao H."/>
            <person name="Xu D."/>
            <person name="Zhang Y."/>
        </authorList>
    </citation>
    <scope>NUCLEOTIDE SEQUENCE [LARGE SCALE GENOMIC DNA]</scope>
    <source>
        <strain evidence="2">cv. Niubang</strain>
    </source>
</reference>
<accession>A0ACB8XN52</accession>
<protein>
    <submittedName>
        <fullName evidence="1">Uncharacterized protein</fullName>
    </submittedName>
</protein>
<sequence>MTNTFVAKIGQGGFGSVYKGQLYDGNLVVVKLLDGAMGDGEDFVNKVASISRTSHVNIVTLLGFCFEGKKRSLVYEFMPNGSLDKFLRDDGTRLDRNTLFKIPKEIARGLEYLHQGCNTRIVHFDIKPHNILLDGEFVLKISDFGLAKLCKRKESIFSAMGARGTAGYMALEVFFKSLGGASHKSDV</sequence>
<dbReference type="Proteomes" id="UP001055879">
    <property type="component" value="Linkage Group LG16"/>
</dbReference>
<proteinExistence type="predicted"/>
<organism evidence="1 2">
    <name type="scientific">Arctium lappa</name>
    <name type="common">Greater burdock</name>
    <name type="synonym">Lappa major</name>
    <dbReference type="NCBI Taxonomy" id="4217"/>
    <lineage>
        <taxon>Eukaryota</taxon>
        <taxon>Viridiplantae</taxon>
        <taxon>Streptophyta</taxon>
        <taxon>Embryophyta</taxon>
        <taxon>Tracheophyta</taxon>
        <taxon>Spermatophyta</taxon>
        <taxon>Magnoliopsida</taxon>
        <taxon>eudicotyledons</taxon>
        <taxon>Gunneridae</taxon>
        <taxon>Pentapetalae</taxon>
        <taxon>asterids</taxon>
        <taxon>campanulids</taxon>
        <taxon>Asterales</taxon>
        <taxon>Asteraceae</taxon>
        <taxon>Carduoideae</taxon>
        <taxon>Cardueae</taxon>
        <taxon>Arctiinae</taxon>
        <taxon>Arctium</taxon>
    </lineage>
</organism>
<keyword evidence="2" id="KW-1185">Reference proteome</keyword>
<evidence type="ECO:0000313" key="1">
    <source>
        <dbReference type="EMBL" id="KAI3669637.1"/>
    </source>
</evidence>
<dbReference type="EMBL" id="CM042062">
    <property type="protein sequence ID" value="KAI3669637.1"/>
    <property type="molecule type" value="Genomic_DNA"/>
</dbReference>